<dbReference type="GO" id="GO:0016020">
    <property type="term" value="C:membrane"/>
    <property type="evidence" value="ECO:0007669"/>
    <property type="project" value="UniProtKB-SubCell"/>
</dbReference>
<evidence type="ECO:0000256" key="5">
    <source>
        <dbReference type="SAM" id="MobiDB-lite"/>
    </source>
</evidence>
<accession>A0A6I6E379</accession>
<dbReference type="NCBIfam" id="TIGR03062">
    <property type="entry name" value="pip_yhgE_Cterm"/>
    <property type="match status" value="1"/>
</dbReference>
<dbReference type="Proteomes" id="UP000422989">
    <property type="component" value="Chromosome"/>
</dbReference>
<dbReference type="SUPFAM" id="SSF101967">
    <property type="entry name" value="Adhesin YadA, collagen-binding domain"/>
    <property type="match status" value="1"/>
</dbReference>
<dbReference type="InterPro" id="IPR011049">
    <property type="entry name" value="Serralysin-like_metalloprot_C"/>
</dbReference>
<feature type="domain" description="ABC-2 type transporter transmembrane" evidence="7">
    <location>
        <begin position="616"/>
        <end position="817"/>
    </location>
</feature>
<organism evidence="8 9">
    <name type="scientific">Microbacterium oryzae</name>
    <dbReference type="NCBI Taxonomy" id="743009"/>
    <lineage>
        <taxon>Bacteria</taxon>
        <taxon>Bacillati</taxon>
        <taxon>Actinomycetota</taxon>
        <taxon>Actinomycetes</taxon>
        <taxon>Micrococcales</taxon>
        <taxon>Microbacteriaceae</taxon>
        <taxon>Microbacterium</taxon>
    </lineage>
</organism>
<reference evidence="8 9" key="1">
    <citation type="submission" date="2018-09" db="EMBL/GenBank/DDBJ databases">
        <title>Whole genome sequencing of Microbacterium oryzae strain MB-10T.</title>
        <authorList>
            <person name="Das S.K."/>
        </authorList>
    </citation>
    <scope>NUCLEOTIDE SEQUENCE [LARGE SCALE GENOMIC DNA]</scope>
    <source>
        <strain evidence="8 9">MB-10</strain>
    </source>
</reference>
<keyword evidence="9" id="KW-1185">Reference proteome</keyword>
<feature type="transmembrane region" description="Helical" evidence="6">
    <location>
        <begin position="58"/>
        <end position="76"/>
    </location>
</feature>
<evidence type="ECO:0000256" key="1">
    <source>
        <dbReference type="ARBA" id="ARBA00004141"/>
    </source>
</evidence>
<evidence type="ECO:0000256" key="3">
    <source>
        <dbReference type="ARBA" id="ARBA00022989"/>
    </source>
</evidence>
<dbReference type="InterPro" id="IPR013525">
    <property type="entry name" value="ABC2_TM"/>
</dbReference>
<feature type="transmembrane region" description="Helical" evidence="6">
    <location>
        <begin position="790"/>
        <end position="818"/>
    </location>
</feature>
<dbReference type="InterPro" id="IPR017500">
    <property type="entry name" value="Phage_infect_YhgE_N"/>
</dbReference>
<protein>
    <submittedName>
        <fullName evidence="8">YhgE/Pip domain-containing protein</fullName>
    </submittedName>
</protein>
<evidence type="ECO:0000259" key="7">
    <source>
        <dbReference type="Pfam" id="PF12698"/>
    </source>
</evidence>
<dbReference type="KEGG" id="moj:D7D94_12365"/>
<dbReference type="InterPro" id="IPR051328">
    <property type="entry name" value="T7SS_ABC-Transporter"/>
</dbReference>
<evidence type="ECO:0000256" key="6">
    <source>
        <dbReference type="SAM" id="Phobius"/>
    </source>
</evidence>
<dbReference type="EMBL" id="CP032550">
    <property type="protein sequence ID" value="QGU28379.1"/>
    <property type="molecule type" value="Genomic_DNA"/>
</dbReference>
<dbReference type="PANTHER" id="PTHR43077:SF5">
    <property type="entry name" value="PHAGE INFECTION PROTEIN"/>
    <property type="match status" value="1"/>
</dbReference>
<dbReference type="AlphaFoldDB" id="A0A6I6E379"/>
<dbReference type="OrthoDB" id="9811483at2"/>
<feature type="compositionally biased region" description="Basic residues" evidence="5">
    <location>
        <begin position="22"/>
        <end position="36"/>
    </location>
</feature>
<dbReference type="NCBIfam" id="TIGR03057">
    <property type="entry name" value="xxxLxxG_by_4"/>
    <property type="match status" value="3"/>
</dbReference>
<dbReference type="Pfam" id="PF12698">
    <property type="entry name" value="ABC2_membrane_3"/>
    <property type="match status" value="2"/>
</dbReference>
<evidence type="ECO:0000256" key="4">
    <source>
        <dbReference type="ARBA" id="ARBA00023136"/>
    </source>
</evidence>
<proteinExistence type="predicted"/>
<keyword evidence="2 6" id="KW-0812">Transmembrane</keyword>
<comment type="subcellular location">
    <subcellularLocation>
        <location evidence="1">Membrane</location>
        <topology evidence="1">Multi-pass membrane protein</topology>
    </subcellularLocation>
</comment>
<dbReference type="Gene3D" id="3.40.1710.10">
    <property type="entry name" value="abc type-2 transporter like domain"/>
    <property type="match status" value="1"/>
</dbReference>
<feature type="transmembrane region" description="Helical" evidence="6">
    <location>
        <begin position="684"/>
        <end position="705"/>
    </location>
</feature>
<feature type="transmembrane region" description="Helical" evidence="6">
    <location>
        <begin position="643"/>
        <end position="663"/>
    </location>
</feature>
<evidence type="ECO:0000313" key="8">
    <source>
        <dbReference type="EMBL" id="QGU28379.1"/>
    </source>
</evidence>
<evidence type="ECO:0000256" key="2">
    <source>
        <dbReference type="ARBA" id="ARBA00022692"/>
    </source>
</evidence>
<sequence>MASGSRSAAIRTRGGGGDRGPPRHQHHRAAPHGRRIHEVRTPAVSMTRRLKGKLNPRSAVVFSAIALIPLIYAGLLTSANEDPTHHLDSVPAAIVNEDQGATSADGSELDLGDSLADELTSTDSESNFRWSAESAEQAAADLESGDVYAVLTVPADFSENVASIGGDDPNAAVAGKLSVETNDGANLIVGNIAGNIGTAVTESLKEEVSETYLENVYLGFTDVHANLQDAAEGAGELADGATDAASGSSELVVGLTSLQDGTAKLADGASDLAAGAADASTGAQSLSAGLSQLQSAAAALPDRVTQLDGGAQAVASGAQTLHAGLGDLVAGATSLDDGAGSLATGAADAATGAESLATGAASLHDGADGALAGAQQLASGAGQLAESTPALGEGADAVTSGLQGLVAGYGAMTDEQRMAALTQLEAASEQVASGAHAVDDGASGLAAGANALVGDEASGLTALDAGAASVAEGAADLAPGVRSLADGAATLHDGADSVVVGAQQAADGAAALDDGAGQVADGTSALVSGMGPLTTGISDAATGAQKLASGNGALADGASTLAAGAASAATGSSEATGGAQTLADGLGSLVGGAQTLTDGLKDGADEVPTYTDEEASSLSGIAATPVTLDTDRINEVPGYGYGLAPYFMALALWVGALAFYLMSSPLRERLIALGRPSWEIALRSFLPGALMGVVQGVLAALVLRFAVGIEATDLPGLIGIAVLTSVTFIAINQALIALLDAPGRFLALLMIVLQLSSAGGTYPIETAPAFFQAIHGMLPLTYSVEAFRSLIAGGTIGVAQSVLVLACWLVGALLLTVLASALRRRRRATQPTVPDASVGAAVVPA</sequence>
<feature type="region of interest" description="Disordered" evidence="5">
    <location>
        <begin position="1"/>
        <end position="36"/>
    </location>
</feature>
<gene>
    <name evidence="8" type="ORF">D7D94_12365</name>
</gene>
<keyword evidence="4 6" id="KW-0472">Membrane</keyword>
<feature type="transmembrane region" description="Helical" evidence="6">
    <location>
        <begin position="717"/>
        <end position="738"/>
    </location>
</feature>
<dbReference type="InterPro" id="IPR017501">
    <property type="entry name" value="Phage_infect_YhgE_C"/>
</dbReference>
<feature type="transmembrane region" description="Helical" evidence="6">
    <location>
        <begin position="745"/>
        <end position="764"/>
    </location>
</feature>
<keyword evidence="3 6" id="KW-1133">Transmembrane helix</keyword>
<dbReference type="InterPro" id="IPR023908">
    <property type="entry name" value="xxxLxxG_rpt"/>
</dbReference>
<name>A0A6I6E379_9MICO</name>
<evidence type="ECO:0000313" key="9">
    <source>
        <dbReference type="Proteomes" id="UP000422989"/>
    </source>
</evidence>
<dbReference type="NCBIfam" id="TIGR03061">
    <property type="entry name" value="pip_yhgE_Nterm"/>
    <property type="match status" value="1"/>
</dbReference>
<dbReference type="PANTHER" id="PTHR43077">
    <property type="entry name" value="TRANSPORT PERMEASE YVFS-RELATED"/>
    <property type="match status" value="1"/>
</dbReference>
<feature type="domain" description="ABC-2 type transporter transmembrane" evidence="7">
    <location>
        <begin position="66"/>
        <end position="194"/>
    </location>
</feature>
<dbReference type="Gene3D" id="1.10.287.950">
    <property type="entry name" value="Methyl-accepting chemotaxis protein"/>
    <property type="match status" value="1"/>
</dbReference>
<dbReference type="GO" id="GO:0140359">
    <property type="term" value="F:ABC-type transporter activity"/>
    <property type="evidence" value="ECO:0007669"/>
    <property type="project" value="InterPro"/>
</dbReference>